<evidence type="ECO:0000313" key="1">
    <source>
        <dbReference type="EMBL" id="KAK8763899.1"/>
    </source>
</evidence>
<keyword evidence="2" id="KW-1185">Reference proteome</keyword>
<reference evidence="1 2" key="1">
    <citation type="journal article" date="2023" name="Arcadia Sci">
        <title>De novo assembly of a long-read Amblyomma americanum tick genome.</title>
        <authorList>
            <person name="Chou S."/>
            <person name="Poskanzer K.E."/>
            <person name="Rollins M."/>
            <person name="Thuy-Boun P.S."/>
        </authorList>
    </citation>
    <scope>NUCLEOTIDE SEQUENCE [LARGE SCALE GENOMIC DNA]</scope>
    <source>
        <strain evidence="1">F_SG_1</strain>
        <tissue evidence="1">Salivary glands</tissue>
    </source>
</reference>
<comment type="caution">
    <text evidence="1">The sequence shown here is derived from an EMBL/GenBank/DDBJ whole genome shotgun (WGS) entry which is preliminary data.</text>
</comment>
<proteinExistence type="predicted"/>
<evidence type="ECO:0000313" key="2">
    <source>
        <dbReference type="Proteomes" id="UP001321473"/>
    </source>
</evidence>
<gene>
    <name evidence="1" type="ORF">V5799_033496</name>
</gene>
<accession>A0AAQ4DN59</accession>
<sequence>MHSDCTSADVRRSALGSGVTVHPECIKRRLFCPDASQECPCRLTNAQQLCRACAHSIRQLLSLVSLSGAAFLSSWPGEKAPRLCPAMRCWWCADRCLRPLNPGH</sequence>
<dbReference type="EMBL" id="JARKHS020028874">
    <property type="protein sequence ID" value="KAK8763899.1"/>
    <property type="molecule type" value="Genomic_DNA"/>
</dbReference>
<protein>
    <submittedName>
        <fullName evidence="1">Uncharacterized protein</fullName>
    </submittedName>
</protein>
<organism evidence="1 2">
    <name type="scientific">Amblyomma americanum</name>
    <name type="common">Lone star tick</name>
    <dbReference type="NCBI Taxonomy" id="6943"/>
    <lineage>
        <taxon>Eukaryota</taxon>
        <taxon>Metazoa</taxon>
        <taxon>Ecdysozoa</taxon>
        <taxon>Arthropoda</taxon>
        <taxon>Chelicerata</taxon>
        <taxon>Arachnida</taxon>
        <taxon>Acari</taxon>
        <taxon>Parasitiformes</taxon>
        <taxon>Ixodida</taxon>
        <taxon>Ixodoidea</taxon>
        <taxon>Ixodidae</taxon>
        <taxon>Amblyomminae</taxon>
        <taxon>Amblyomma</taxon>
    </lineage>
</organism>
<dbReference type="Proteomes" id="UP001321473">
    <property type="component" value="Unassembled WGS sequence"/>
</dbReference>
<name>A0AAQ4DN59_AMBAM</name>
<dbReference type="AlphaFoldDB" id="A0AAQ4DN59"/>